<dbReference type="HAMAP" id="MF_01632">
    <property type="entry name" value="UbiC"/>
    <property type="match status" value="1"/>
</dbReference>
<keyword evidence="3 5" id="KW-0456">Lyase</keyword>
<keyword evidence="2 5" id="KW-0831">Ubiquinone biosynthesis</keyword>
<comment type="subcellular location">
    <subcellularLocation>
        <location evidence="5">Cytoplasm</location>
    </subcellularLocation>
</comment>
<comment type="caution">
    <text evidence="6">The sequence shown here is derived from an EMBL/GenBank/DDBJ whole genome shotgun (WGS) entry which is preliminary data.</text>
</comment>
<comment type="pathway">
    <text evidence="5">Cofactor biosynthesis; ubiquinone biosynthesis.</text>
</comment>
<keyword evidence="7" id="KW-1185">Reference proteome</keyword>
<dbReference type="SUPFAM" id="SSF64288">
    <property type="entry name" value="Chorismate lyase-like"/>
    <property type="match status" value="1"/>
</dbReference>
<dbReference type="Pfam" id="PF04345">
    <property type="entry name" value="Chor_lyase"/>
    <property type="match status" value="1"/>
</dbReference>
<dbReference type="InterPro" id="IPR007440">
    <property type="entry name" value="Chorismate--pyruvate_lyase"/>
</dbReference>
<comment type="similarity">
    <text evidence="5">Belongs to the UbiC family.</text>
</comment>
<keyword evidence="4 5" id="KW-0670">Pyruvate</keyword>
<evidence type="ECO:0000313" key="6">
    <source>
        <dbReference type="EMBL" id="OWT65865.1"/>
    </source>
</evidence>
<dbReference type="EC" id="4.1.3.40" evidence="5"/>
<dbReference type="OrthoDB" id="8606430at2"/>
<sequence>MSTPSDRRAGWLAGTAPALGREHQYWLTRPGALTAGLQRLGRVRLRVLRERAEGLCRNEAWMLGLAPRSPIWAREIVMSINGVDSVLARSVTPLAASHAWWQGMRRLRSRPLADMLYADPRISRSPFYTRRLDRWQPLYRALRAGLPEAACAAPALLARCSVFRRGGQPLSVAECFLPGFWRLAAAYQPAGANERRHGPPFPATHQA</sequence>
<dbReference type="GO" id="GO:0042866">
    <property type="term" value="P:pyruvate biosynthetic process"/>
    <property type="evidence" value="ECO:0007669"/>
    <property type="project" value="UniProtKB-UniRule"/>
</dbReference>
<evidence type="ECO:0000256" key="4">
    <source>
        <dbReference type="ARBA" id="ARBA00023317"/>
    </source>
</evidence>
<protein>
    <recommendedName>
        <fullName evidence="5">Probable chorismate pyruvate-lyase</fullName>
        <shortName evidence="5">CL</shortName>
        <shortName evidence="5">CPL</shortName>
        <ecNumber evidence="5">4.1.3.40</ecNumber>
    </recommendedName>
</protein>
<organism evidence="6 7">
    <name type="scientific">Candidimonas nitroreducens</name>
    <dbReference type="NCBI Taxonomy" id="683354"/>
    <lineage>
        <taxon>Bacteria</taxon>
        <taxon>Pseudomonadati</taxon>
        <taxon>Pseudomonadota</taxon>
        <taxon>Betaproteobacteria</taxon>
        <taxon>Burkholderiales</taxon>
        <taxon>Alcaligenaceae</taxon>
        <taxon>Candidimonas</taxon>
    </lineage>
</organism>
<dbReference type="EMBL" id="NJIH01000002">
    <property type="protein sequence ID" value="OWT65865.1"/>
    <property type="molecule type" value="Genomic_DNA"/>
</dbReference>
<gene>
    <name evidence="5" type="primary">ubiC</name>
    <name evidence="6" type="ORF">CEY11_02340</name>
</gene>
<comment type="caution">
    <text evidence="5">Lacks conserved residue(s) required for the propagation of feature annotation.</text>
</comment>
<proteinExistence type="inferred from homology"/>
<evidence type="ECO:0000256" key="3">
    <source>
        <dbReference type="ARBA" id="ARBA00023239"/>
    </source>
</evidence>
<dbReference type="PANTHER" id="PTHR38683:SF1">
    <property type="entry name" value="CHORISMATE PYRUVATE-LYASE"/>
    <property type="match status" value="1"/>
</dbReference>
<name>A0A225MXB1_9BURK</name>
<comment type="catalytic activity">
    <reaction evidence="5">
        <text>chorismate = 4-hydroxybenzoate + pyruvate</text>
        <dbReference type="Rhea" id="RHEA:16505"/>
        <dbReference type="ChEBI" id="CHEBI:15361"/>
        <dbReference type="ChEBI" id="CHEBI:17879"/>
        <dbReference type="ChEBI" id="CHEBI:29748"/>
        <dbReference type="EC" id="4.1.3.40"/>
    </reaction>
</comment>
<dbReference type="RefSeq" id="WP_088602013.1">
    <property type="nucleotide sequence ID" value="NZ_NJIH01000002.1"/>
</dbReference>
<dbReference type="GO" id="GO:0005829">
    <property type="term" value="C:cytosol"/>
    <property type="evidence" value="ECO:0007669"/>
    <property type="project" value="TreeGrafter"/>
</dbReference>
<dbReference type="Gene3D" id="3.40.1410.10">
    <property type="entry name" value="Chorismate lyase-like"/>
    <property type="match status" value="1"/>
</dbReference>
<feature type="binding site" evidence="5">
    <location>
        <position position="174"/>
    </location>
    <ligand>
        <name>substrate</name>
    </ligand>
</feature>
<evidence type="ECO:0000256" key="2">
    <source>
        <dbReference type="ARBA" id="ARBA00022688"/>
    </source>
</evidence>
<comment type="function">
    <text evidence="5">Removes the pyruvyl group from chorismate, with concomitant aromatization of the ring, to provide 4-hydroxybenzoate (4HB) for the ubiquinone pathway.</text>
</comment>
<evidence type="ECO:0000256" key="1">
    <source>
        <dbReference type="ARBA" id="ARBA00022490"/>
    </source>
</evidence>
<dbReference type="UniPathway" id="UPA00232"/>
<dbReference type="InterPro" id="IPR028978">
    <property type="entry name" value="Chorismate_lyase_/UTRA_dom_sf"/>
</dbReference>
<feature type="binding site" evidence="5">
    <location>
        <position position="74"/>
    </location>
    <ligand>
        <name>substrate</name>
    </ligand>
</feature>
<dbReference type="AlphaFoldDB" id="A0A225MXB1"/>
<dbReference type="Proteomes" id="UP000214603">
    <property type="component" value="Unassembled WGS sequence"/>
</dbReference>
<accession>A0A225MXB1</accession>
<evidence type="ECO:0000256" key="5">
    <source>
        <dbReference type="HAMAP-Rule" id="MF_01632"/>
    </source>
</evidence>
<feature type="binding site" evidence="5">
    <location>
        <position position="112"/>
    </location>
    <ligand>
        <name>substrate</name>
    </ligand>
</feature>
<evidence type="ECO:0000313" key="7">
    <source>
        <dbReference type="Proteomes" id="UP000214603"/>
    </source>
</evidence>
<dbReference type="GO" id="GO:0008813">
    <property type="term" value="F:chorismate lyase activity"/>
    <property type="evidence" value="ECO:0007669"/>
    <property type="project" value="UniProtKB-UniRule"/>
</dbReference>
<dbReference type="PANTHER" id="PTHR38683">
    <property type="entry name" value="CHORISMATE PYRUVATE-LYASE"/>
    <property type="match status" value="1"/>
</dbReference>
<keyword evidence="1 5" id="KW-0963">Cytoplasm</keyword>
<dbReference type="GO" id="GO:0006744">
    <property type="term" value="P:ubiquinone biosynthetic process"/>
    <property type="evidence" value="ECO:0007669"/>
    <property type="project" value="UniProtKB-UniRule"/>
</dbReference>
<reference evidence="7" key="1">
    <citation type="submission" date="2017-06" db="EMBL/GenBank/DDBJ databases">
        <title>Herbaspirillum phytohormonus sp. nov., isolated from the root nodule of Robinia pseudoacacia in lead-zinc mine.</title>
        <authorList>
            <person name="Fan M."/>
            <person name="Lin Y."/>
        </authorList>
    </citation>
    <scope>NUCLEOTIDE SEQUENCE [LARGE SCALE GENOMIC DNA]</scope>
    <source>
        <strain evidence="7">SC-089</strain>
    </source>
</reference>